<dbReference type="EMBL" id="CAJNJA010015688">
    <property type="protein sequence ID" value="CAE7365888.1"/>
    <property type="molecule type" value="Genomic_DNA"/>
</dbReference>
<organism evidence="2 3">
    <name type="scientific">Symbiodinium necroappetens</name>
    <dbReference type="NCBI Taxonomy" id="1628268"/>
    <lineage>
        <taxon>Eukaryota</taxon>
        <taxon>Sar</taxon>
        <taxon>Alveolata</taxon>
        <taxon>Dinophyceae</taxon>
        <taxon>Suessiales</taxon>
        <taxon>Symbiodiniaceae</taxon>
        <taxon>Symbiodinium</taxon>
    </lineage>
</organism>
<sequence length="126" mass="13291">MSSFPAVVGEGGTSVTGGSPDVQAEIVQTIEAQAGSHCPAAHGVRRSCHGIECVNMDAMCLFMLQQCGAGAGDTEAQRMQRGAPWRLGELHVGCARTKISVALPRPARGPRRCFHSGHLWRVLLAA</sequence>
<evidence type="ECO:0000313" key="3">
    <source>
        <dbReference type="Proteomes" id="UP000601435"/>
    </source>
</evidence>
<reference evidence="2" key="1">
    <citation type="submission" date="2021-02" db="EMBL/GenBank/DDBJ databases">
        <authorList>
            <person name="Dougan E. K."/>
            <person name="Rhodes N."/>
            <person name="Thang M."/>
            <person name="Chan C."/>
        </authorList>
    </citation>
    <scope>NUCLEOTIDE SEQUENCE</scope>
</reference>
<dbReference type="Proteomes" id="UP000601435">
    <property type="component" value="Unassembled WGS sequence"/>
</dbReference>
<feature type="region of interest" description="Disordered" evidence="1">
    <location>
        <begin position="1"/>
        <end position="20"/>
    </location>
</feature>
<protein>
    <submittedName>
        <fullName evidence="2">Uncharacterized protein</fullName>
    </submittedName>
</protein>
<proteinExistence type="predicted"/>
<comment type="caution">
    <text evidence="2">The sequence shown here is derived from an EMBL/GenBank/DDBJ whole genome shotgun (WGS) entry which is preliminary data.</text>
</comment>
<evidence type="ECO:0000313" key="2">
    <source>
        <dbReference type="EMBL" id="CAE7365888.1"/>
    </source>
</evidence>
<evidence type="ECO:0000256" key="1">
    <source>
        <dbReference type="SAM" id="MobiDB-lite"/>
    </source>
</evidence>
<keyword evidence="3" id="KW-1185">Reference proteome</keyword>
<name>A0A812PW01_9DINO</name>
<dbReference type="AlphaFoldDB" id="A0A812PW01"/>
<gene>
    <name evidence="2" type="ORF">SNEC2469_LOCUS9712</name>
</gene>
<accession>A0A812PW01</accession>